<keyword evidence="2" id="KW-1185">Reference proteome</keyword>
<protein>
    <submittedName>
        <fullName evidence="1">Uncharacterized protein</fullName>
    </submittedName>
</protein>
<dbReference type="AlphaFoldDB" id="A0ABC8KX10"/>
<accession>A0ABC8KX10</accession>
<gene>
    <name evidence="1" type="ORF">ERUC_LOCUS29234</name>
</gene>
<dbReference type="Proteomes" id="UP001642260">
    <property type="component" value="Unassembled WGS sequence"/>
</dbReference>
<reference evidence="1 2" key="1">
    <citation type="submission" date="2022-03" db="EMBL/GenBank/DDBJ databases">
        <authorList>
            <person name="Macdonald S."/>
            <person name="Ahmed S."/>
            <person name="Newling K."/>
        </authorList>
    </citation>
    <scope>NUCLEOTIDE SEQUENCE [LARGE SCALE GENOMIC DNA]</scope>
</reference>
<name>A0ABC8KX10_ERUVS</name>
<dbReference type="EMBL" id="CAKOAT010360709">
    <property type="protein sequence ID" value="CAH8363478.1"/>
    <property type="molecule type" value="Genomic_DNA"/>
</dbReference>
<evidence type="ECO:0000313" key="1">
    <source>
        <dbReference type="EMBL" id="CAH8363478.1"/>
    </source>
</evidence>
<sequence>MNMFSGKAQGNSVEVGFVCSCGTRFETIVFRNKLSFTRKPTLVVPVVGVEWIGEEMEVKVVCPHCHQGCLFKGGAGRGTFTAID</sequence>
<proteinExistence type="predicted"/>
<evidence type="ECO:0000313" key="2">
    <source>
        <dbReference type="Proteomes" id="UP001642260"/>
    </source>
</evidence>
<comment type="caution">
    <text evidence="1">The sequence shown here is derived from an EMBL/GenBank/DDBJ whole genome shotgun (WGS) entry which is preliminary data.</text>
</comment>
<organism evidence="1 2">
    <name type="scientific">Eruca vesicaria subsp. sativa</name>
    <name type="common">Garden rocket</name>
    <name type="synonym">Eruca sativa</name>
    <dbReference type="NCBI Taxonomy" id="29727"/>
    <lineage>
        <taxon>Eukaryota</taxon>
        <taxon>Viridiplantae</taxon>
        <taxon>Streptophyta</taxon>
        <taxon>Embryophyta</taxon>
        <taxon>Tracheophyta</taxon>
        <taxon>Spermatophyta</taxon>
        <taxon>Magnoliopsida</taxon>
        <taxon>eudicotyledons</taxon>
        <taxon>Gunneridae</taxon>
        <taxon>Pentapetalae</taxon>
        <taxon>rosids</taxon>
        <taxon>malvids</taxon>
        <taxon>Brassicales</taxon>
        <taxon>Brassicaceae</taxon>
        <taxon>Brassiceae</taxon>
        <taxon>Eruca</taxon>
    </lineage>
</organism>